<sequence length="115" mass="13039">MQTRVYFTRPYLAFLSVVIDFQQRGINYEKAMAAMMSGFCRDVFNELPDELGAEVNQLMSLKLEGSVSAEVKHSLSFWSLKLIAGVEILDFGAIVFVICKVVIVSYPNFCHLNFM</sequence>
<feature type="transmembrane region" description="Helical" evidence="1">
    <location>
        <begin position="82"/>
        <end position="106"/>
    </location>
</feature>
<dbReference type="SUPFAM" id="SSF101960">
    <property type="entry name" value="Stabilizer of iron transporter SufD"/>
    <property type="match status" value="1"/>
</dbReference>
<evidence type="ECO:0000313" key="3">
    <source>
        <dbReference type="Proteomes" id="UP000823775"/>
    </source>
</evidence>
<accession>A0ABS8RHC2</accession>
<protein>
    <submittedName>
        <fullName evidence="2">Uncharacterized protein</fullName>
    </submittedName>
</protein>
<proteinExistence type="predicted"/>
<comment type="caution">
    <text evidence="2">The sequence shown here is derived from an EMBL/GenBank/DDBJ whole genome shotgun (WGS) entry which is preliminary data.</text>
</comment>
<dbReference type="InterPro" id="IPR037284">
    <property type="entry name" value="SUF_FeS_clus_asmbl_SufBD_sf"/>
</dbReference>
<dbReference type="Proteomes" id="UP000823775">
    <property type="component" value="Unassembled WGS sequence"/>
</dbReference>
<evidence type="ECO:0000256" key="1">
    <source>
        <dbReference type="SAM" id="Phobius"/>
    </source>
</evidence>
<reference evidence="2 3" key="1">
    <citation type="journal article" date="2021" name="BMC Genomics">
        <title>Datura genome reveals duplications of psychoactive alkaloid biosynthetic genes and high mutation rate following tissue culture.</title>
        <authorList>
            <person name="Rajewski A."/>
            <person name="Carter-House D."/>
            <person name="Stajich J."/>
            <person name="Litt A."/>
        </authorList>
    </citation>
    <scope>NUCLEOTIDE SEQUENCE [LARGE SCALE GENOMIC DNA]</scope>
    <source>
        <strain evidence="2">AR-01</strain>
    </source>
</reference>
<gene>
    <name evidence="2" type="ORF">HAX54_048439</name>
</gene>
<evidence type="ECO:0000313" key="2">
    <source>
        <dbReference type="EMBL" id="MCD7446241.1"/>
    </source>
</evidence>
<organism evidence="2 3">
    <name type="scientific">Datura stramonium</name>
    <name type="common">Jimsonweed</name>
    <name type="synonym">Common thornapple</name>
    <dbReference type="NCBI Taxonomy" id="4076"/>
    <lineage>
        <taxon>Eukaryota</taxon>
        <taxon>Viridiplantae</taxon>
        <taxon>Streptophyta</taxon>
        <taxon>Embryophyta</taxon>
        <taxon>Tracheophyta</taxon>
        <taxon>Spermatophyta</taxon>
        <taxon>Magnoliopsida</taxon>
        <taxon>eudicotyledons</taxon>
        <taxon>Gunneridae</taxon>
        <taxon>Pentapetalae</taxon>
        <taxon>asterids</taxon>
        <taxon>lamiids</taxon>
        <taxon>Solanales</taxon>
        <taxon>Solanaceae</taxon>
        <taxon>Solanoideae</taxon>
        <taxon>Datureae</taxon>
        <taxon>Datura</taxon>
    </lineage>
</organism>
<dbReference type="EMBL" id="JACEIK010000008">
    <property type="protein sequence ID" value="MCD7446241.1"/>
    <property type="molecule type" value="Genomic_DNA"/>
</dbReference>
<keyword evidence="1" id="KW-0812">Transmembrane</keyword>
<keyword evidence="3" id="KW-1185">Reference proteome</keyword>
<dbReference type="PANTHER" id="PTHR30508">
    <property type="entry name" value="FES CLUSTER ASSEMBLY PROTEIN SUF"/>
    <property type="match status" value="1"/>
</dbReference>
<name>A0ABS8RHC2_DATST</name>
<keyword evidence="1" id="KW-0472">Membrane</keyword>
<keyword evidence="1" id="KW-1133">Transmembrane helix</keyword>
<dbReference type="InterPro" id="IPR055346">
    <property type="entry name" value="Fe-S_cluster_assembly_SufBD"/>
</dbReference>
<dbReference type="PANTHER" id="PTHR30508:SF1">
    <property type="entry name" value="UPF0051 PROTEIN ABCI8, CHLOROPLASTIC-RELATED"/>
    <property type="match status" value="1"/>
</dbReference>